<dbReference type="Proteomes" id="UP001060170">
    <property type="component" value="Chromosome 7"/>
</dbReference>
<keyword evidence="2" id="KW-1185">Reference proteome</keyword>
<comment type="caution">
    <text evidence="1">The sequence shown here is derived from an EMBL/GenBank/DDBJ whole genome shotgun (WGS) entry which is preliminary data.</text>
</comment>
<proteinExistence type="predicted"/>
<reference evidence="2" key="2">
    <citation type="journal article" date="2018" name="Mol. Plant Microbe Interact.">
        <title>Genome sequence resources for the wheat stripe rust pathogen (Puccinia striiformis f. sp. tritici) and the barley stripe rust pathogen (Puccinia striiformis f. sp. hordei).</title>
        <authorList>
            <person name="Xia C."/>
            <person name="Wang M."/>
            <person name="Yin C."/>
            <person name="Cornejo O.E."/>
            <person name="Hulbert S.H."/>
            <person name="Chen X."/>
        </authorList>
    </citation>
    <scope>NUCLEOTIDE SEQUENCE [LARGE SCALE GENOMIC DNA]</scope>
    <source>
        <strain evidence="2">93-210</strain>
    </source>
</reference>
<sequence>MVSNIITRLLVLIAGFATNYVSAYFCTMPTFNQAACMKINYSTGGLQGADCATWTTRPSSGGSKPGAPNRNDKFGCADGNVNTPLCCSLVSSKFNLITAGHSATVYCRLI</sequence>
<dbReference type="EMBL" id="CM045871">
    <property type="protein sequence ID" value="KAI7951194.1"/>
    <property type="molecule type" value="Genomic_DNA"/>
</dbReference>
<organism evidence="1 2">
    <name type="scientific">Puccinia striiformis f. sp. tritici</name>
    <dbReference type="NCBI Taxonomy" id="168172"/>
    <lineage>
        <taxon>Eukaryota</taxon>
        <taxon>Fungi</taxon>
        <taxon>Dikarya</taxon>
        <taxon>Basidiomycota</taxon>
        <taxon>Pucciniomycotina</taxon>
        <taxon>Pucciniomycetes</taxon>
        <taxon>Pucciniales</taxon>
        <taxon>Pucciniaceae</taxon>
        <taxon>Puccinia</taxon>
    </lineage>
</organism>
<protein>
    <submittedName>
        <fullName evidence="1">Uncharacterized protein</fullName>
    </submittedName>
</protein>
<reference evidence="2" key="1">
    <citation type="journal article" date="2018" name="BMC Genomics">
        <title>Genomic insights into host adaptation between the wheat stripe rust pathogen (Puccinia striiformis f. sp. tritici) and the barley stripe rust pathogen (Puccinia striiformis f. sp. hordei).</title>
        <authorList>
            <person name="Xia C."/>
            <person name="Wang M."/>
            <person name="Yin C."/>
            <person name="Cornejo O.E."/>
            <person name="Hulbert S.H."/>
            <person name="Chen X."/>
        </authorList>
    </citation>
    <scope>NUCLEOTIDE SEQUENCE [LARGE SCALE GENOMIC DNA]</scope>
    <source>
        <strain evidence="2">93-210</strain>
    </source>
</reference>
<accession>A0ACC0EEK3</accession>
<evidence type="ECO:0000313" key="2">
    <source>
        <dbReference type="Proteomes" id="UP001060170"/>
    </source>
</evidence>
<reference evidence="1 2" key="3">
    <citation type="journal article" date="2022" name="Microbiol. Spectr.">
        <title>Folding features and dynamics of 3D genome architecture in plant fungal pathogens.</title>
        <authorList>
            <person name="Xia C."/>
        </authorList>
    </citation>
    <scope>NUCLEOTIDE SEQUENCE [LARGE SCALE GENOMIC DNA]</scope>
    <source>
        <strain evidence="1 2">93-210</strain>
    </source>
</reference>
<gene>
    <name evidence="1" type="ORF">MJO28_006878</name>
</gene>
<name>A0ACC0EEK3_9BASI</name>
<evidence type="ECO:0000313" key="1">
    <source>
        <dbReference type="EMBL" id="KAI7951194.1"/>
    </source>
</evidence>